<dbReference type="EMBL" id="CP013614">
    <property type="protein sequence ID" value="ALS02786.1"/>
    <property type="molecule type" value="Genomic_DNA"/>
</dbReference>
<dbReference type="Pfam" id="PF06458">
    <property type="entry name" value="MucBP"/>
    <property type="match status" value="1"/>
</dbReference>
<keyword evidence="12" id="KW-1185">Reference proteome</keyword>
<reference evidence="11 13" key="1">
    <citation type="submission" date="2014-12" db="EMBL/GenBank/DDBJ databases">
        <title>Draft genome sequences of 29 type strains of Enterococci.</title>
        <authorList>
            <person name="Zhong Z."/>
            <person name="Sun Z."/>
            <person name="Liu W."/>
            <person name="Zhang W."/>
            <person name="Zhang H."/>
        </authorList>
    </citation>
    <scope>NUCLEOTIDE SEQUENCE [LARGE SCALE GENOMIC DNA]</scope>
    <source>
        <strain evidence="11 13">DSM 22801</strain>
    </source>
</reference>
<dbReference type="EMBL" id="JXLC01000029">
    <property type="protein sequence ID" value="OJG87242.1"/>
    <property type="molecule type" value="Genomic_DNA"/>
</dbReference>
<reference evidence="10 12" key="2">
    <citation type="submission" date="2015-12" db="EMBL/GenBank/DDBJ databases">
        <authorList>
            <person name="Lauer A."/>
            <person name="Humrighouse B."/>
            <person name="Loparev V."/>
            <person name="Shewmaker P.L."/>
            <person name="Whitney A.M."/>
            <person name="McLaughlin R.W."/>
        </authorList>
    </citation>
    <scope>NUCLEOTIDE SEQUENCE [LARGE SCALE GENOMIC DNA]</scope>
    <source>
        <strain evidence="10 12">LMG 23085</strain>
    </source>
</reference>
<evidence type="ECO:0000256" key="7">
    <source>
        <dbReference type="SAM" id="Phobius"/>
    </source>
</evidence>
<feature type="compositionally biased region" description="Basic and acidic residues" evidence="6">
    <location>
        <begin position="53"/>
        <end position="62"/>
    </location>
</feature>
<evidence type="ECO:0000256" key="5">
    <source>
        <dbReference type="ARBA" id="ARBA00023088"/>
    </source>
</evidence>
<dbReference type="Proteomes" id="UP000065511">
    <property type="component" value="Chromosome"/>
</dbReference>
<dbReference type="Gene3D" id="3.10.20.320">
    <property type="entry name" value="Putative peptidoglycan bound protein (lpxtg motif)"/>
    <property type="match status" value="1"/>
</dbReference>
<keyword evidence="7" id="KW-0812">Transmembrane</keyword>
<accession>A0A0S3KEU6</accession>
<dbReference type="PROSITE" id="PS50847">
    <property type="entry name" value="GRAM_POS_ANCHORING"/>
    <property type="match status" value="1"/>
</dbReference>
<proteinExistence type="predicted"/>
<evidence type="ECO:0000313" key="10">
    <source>
        <dbReference type="EMBL" id="ALS02786.1"/>
    </source>
</evidence>
<dbReference type="Pfam" id="PF00746">
    <property type="entry name" value="Gram_pos_anchor"/>
    <property type="match status" value="1"/>
</dbReference>
<evidence type="ECO:0000256" key="2">
    <source>
        <dbReference type="ARBA" id="ARBA00022525"/>
    </source>
</evidence>
<dbReference type="OrthoDB" id="2179163at2"/>
<feature type="chain" id="PRO_5043657712" description="Gram-positive cocci surface proteins LPxTG domain-containing protein" evidence="8">
    <location>
        <begin position="28"/>
        <end position="504"/>
    </location>
</feature>
<evidence type="ECO:0000256" key="3">
    <source>
        <dbReference type="ARBA" id="ARBA00022729"/>
    </source>
</evidence>
<keyword evidence="3 8" id="KW-0732">Signal</keyword>
<feature type="compositionally biased region" description="Polar residues" evidence="6">
    <location>
        <begin position="32"/>
        <end position="42"/>
    </location>
</feature>
<evidence type="ECO:0000256" key="4">
    <source>
        <dbReference type="ARBA" id="ARBA00022737"/>
    </source>
</evidence>
<keyword evidence="5" id="KW-0572">Peptidoglycan-anchor</keyword>
<feature type="signal peptide" evidence="8">
    <location>
        <begin position="1"/>
        <end position="27"/>
    </location>
</feature>
<feature type="transmembrane region" description="Helical" evidence="7">
    <location>
        <begin position="478"/>
        <end position="497"/>
    </location>
</feature>
<evidence type="ECO:0000256" key="1">
    <source>
        <dbReference type="ARBA" id="ARBA00022512"/>
    </source>
</evidence>
<sequence>MKKSLKGIVLASLISTQVLTAPLSAWATNVETPEITENSEQVGLQHLDEEDLDPKINEEKTETPTSAETTDQGEAVESPLESEAETPIPEPLPEAPETPETPIEEMPTTTASEAKIQEVKDAVVKAQAILDEGTYLAETTLPLKMAMSAATTLINQAGVTDEQLDNVITDINEKVLGLIKAEVELSFVVNLITAIDEATQIINNTDKFKDIYTPASVAAKKVAIQTAVDAGKMILAGVIDAQGKFDPEASVTNRAAIIAAADAIITAINDGNGLVRRDHLVDILIEANGLEGAKVASDENTTDFENAVENAIKALDNALTDAEADAAVSALRAAMDKLHLVVVVSAVDEAGNLIVDQTTTSLSGLYKTAWSVEPPVVEGYEYVSSNNQPVTFARTSGQVVSGTFGDGTNDVTFVYKKAVDQFEPPYEAPEVPTSKAPVDNLLKQPAVIGLTNDPVSNTTNSNNTYYSKKKLPQTGEQTSAMTSFGLMAIAVGTLAFFKKRKIKE</sequence>
<dbReference type="Proteomes" id="UP000183039">
    <property type="component" value="Unassembled WGS sequence"/>
</dbReference>
<feature type="compositionally biased region" description="Low complexity" evidence="6">
    <location>
        <begin position="98"/>
        <end position="109"/>
    </location>
</feature>
<dbReference type="InterPro" id="IPR019931">
    <property type="entry name" value="LPXTG_anchor"/>
</dbReference>
<feature type="region of interest" description="Disordered" evidence="6">
    <location>
        <begin position="32"/>
        <end position="109"/>
    </location>
</feature>
<dbReference type="AlphaFoldDB" id="A0A0S3KEU6"/>
<keyword evidence="2" id="KW-0964">Secreted</keyword>
<evidence type="ECO:0000256" key="8">
    <source>
        <dbReference type="SAM" id="SignalP"/>
    </source>
</evidence>
<dbReference type="KEGG" id="ess:ATZ33_15785"/>
<keyword evidence="4" id="KW-0677">Repeat</keyword>
<feature type="compositionally biased region" description="Polar residues" evidence="6">
    <location>
        <begin position="63"/>
        <end position="72"/>
    </location>
</feature>
<evidence type="ECO:0000256" key="6">
    <source>
        <dbReference type="SAM" id="MobiDB-lite"/>
    </source>
</evidence>
<feature type="domain" description="Gram-positive cocci surface proteins LPxTG" evidence="9">
    <location>
        <begin position="471"/>
        <end position="504"/>
    </location>
</feature>
<gene>
    <name evidence="10" type="ORF">ATZ33_15785</name>
    <name evidence="11" type="ORF">RV15_GL002006</name>
</gene>
<organism evidence="11 13">
    <name type="scientific">Enterococcus silesiacus</name>
    <dbReference type="NCBI Taxonomy" id="332949"/>
    <lineage>
        <taxon>Bacteria</taxon>
        <taxon>Bacillati</taxon>
        <taxon>Bacillota</taxon>
        <taxon>Bacilli</taxon>
        <taxon>Lactobacillales</taxon>
        <taxon>Enterococcaceae</taxon>
        <taxon>Enterococcus</taxon>
    </lineage>
</organism>
<dbReference type="NCBIfam" id="TIGR01167">
    <property type="entry name" value="LPXTG_anchor"/>
    <property type="match status" value="1"/>
</dbReference>
<keyword evidence="7" id="KW-1133">Transmembrane helix</keyword>
<evidence type="ECO:0000259" key="9">
    <source>
        <dbReference type="PROSITE" id="PS50847"/>
    </source>
</evidence>
<dbReference type="InterPro" id="IPR009459">
    <property type="entry name" value="MucBP_dom"/>
</dbReference>
<dbReference type="RefSeq" id="WP_071878984.1">
    <property type="nucleotide sequence ID" value="NZ_JXLC01000029.1"/>
</dbReference>
<evidence type="ECO:0000313" key="13">
    <source>
        <dbReference type="Proteomes" id="UP000183039"/>
    </source>
</evidence>
<evidence type="ECO:0000313" key="12">
    <source>
        <dbReference type="Proteomes" id="UP000065511"/>
    </source>
</evidence>
<keyword evidence="1" id="KW-0134">Cell wall</keyword>
<name>A0A0S3KEU6_9ENTE</name>
<keyword evidence="7" id="KW-0472">Membrane</keyword>
<evidence type="ECO:0000313" key="11">
    <source>
        <dbReference type="EMBL" id="OJG87242.1"/>
    </source>
</evidence>
<protein>
    <recommendedName>
        <fullName evidence="9">Gram-positive cocci surface proteins LPxTG domain-containing protein</fullName>
    </recommendedName>
</protein>